<name>A0A183LWQ8_9TREM</name>
<dbReference type="Proteomes" id="UP000277204">
    <property type="component" value="Unassembled WGS sequence"/>
</dbReference>
<keyword evidence="2" id="KW-1185">Reference proteome</keyword>
<evidence type="ECO:0000313" key="2">
    <source>
        <dbReference type="Proteomes" id="UP000277204"/>
    </source>
</evidence>
<protein>
    <submittedName>
        <fullName evidence="1">Uncharacterized protein</fullName>
    </submittedName>
</protein>
<reference evidence="1 2" key="1">
    <citation type="submission" date="2018-11" db="EMBL/GenBank/DDBJ databases">
        <authorList>
            <consortium name="Pathogen Informatics"/>
        </authorList>
    </citation>
    <scope>NUCLEOTIDE SEQUENCE [LARGE SCALE GENOMIC DNA]</scope>
    <source>
        <strain evidence="1 2">Zambia</strain>
    </source>
</reference>
<evidence type="ECO:0000313" key="1">
    <source>
        <dbReference type="EMBL" id="VDO80369.1"/>
    </source>
</evidence>
<dbReference type="AlphaFoldDB" id="A0A183LWQ8"/>
<proteinExistence type="predicted"/>
<sequence>MCDHTENTFWISRLICFSIVSITIIQFFSNIIQGDMFISMFLSF</sequence>
<accession>A0A183LWQ8</accession>
<dbReference type="EMBL" id="UZAI01003515">
    <property type="protein sequence ID" value="VDO80369.1"/>
    <property type="molecule type" value="Genomic_DNA"/>
</dbReference>
<gene>
    <name evidence="1" type="ORF">SMRZ_LOCUS8233</name>
</gene>
<organism evidence="1 2">
    <name type="scientific">Schistosoma margrebowiei</name>
    <dbReference type="NCBI Taxonomy" id="48269"/>
    <lineage>
        <taxon>Eukaryota</taxon>
        <taxon>Metazoa</taxon>
        <taxon>Spiralia</taxon>
        <taxon>Lophotrochozoa</taxon>
        <taxon>Platyhelminthes</taxon>
        <taxon>Trematoda</taxon>
        <taxon>Digenea</taxon>
        <taxon>Strigeidida</taxon>
        <taxon>Schistosomatoidea</taxon>
        <taxon>Schistosomatidae</taxon>
        <taxon>Schistosoma</taxon>
    </lineage>
</organism>